<feature type="region of interest" description="Disordered" evidence="1">
    <location>
        <begin position="1"/>
        <end position="61"/>
    </location>
</feature>
<dbReference type="EMBL" id="BPQB01000044">
    <property type="protein sequence ID" value="GJE94911.1"/>
    <property type="molecule type" value="Genomic_DNA"/>
</dbReference>
<proteinExistence type="predicted"/>
<feature type="compositionally biased region" description="Pro residues" evidence="1">
    <location>
        <begin position="285"/>
        <end position="294"/>
    </location>
</feature>
<dbReference type="PANTHER" id="PTHR45691:SF6">
    <property type="entry name" value="PROTEIN DIAPHANOUS"/>
    <property type="match status" value="1"/>
</dbReference>
<dbReference type="Gene3D" id="1.10.10.60">
    <property type="entry name" value="Homeodomain-like"/>
    <property type="match status" value="1"/>
</dbReference>
<organism evidence="2 3">
    <name type="scientific">Phanerochaete sordida</name>
    <dbReference type="NCBI Taxonomy" id="48140"/>
    <lineage>
        <taxon>Eukaryota</taxon>
        <taxon>Fungi</taxon>
        <taxon>Dikarya</taxon>
        <taxon>Basidiomycota</taxon>
        <taxon>Agaricomycotina</taxon>
        <taxon>Agaricomycetes</taxon>
        <taxon>Polyporales</taxon>
        <taxon>Phanerochaetaceae</taxon>
        <taxon>Phanerochaete</taxon>
    </lineage>
</organism>
<dbReference type="OrthoDB" id="3358963at2759"/>
<keyword evidence="3" id="KW-1185">Reference proteome</keyword>
<protein>
    <recommendedName>
        <fullName evidence="4">BRCT domain-containing protein</fullName>
    </recommendedName>
</protein>
<feature type="compositionally biased region" description="Acidic residues" evidence="1">
    <location>
        <begin position="565"/>
        <end position="576"/>
    </location>
</feature>
<evidence type="ECO:0008006" key="4">
    <source>
        <dbReference type="Google" id="ProtNLM"/>
    </source>
</evidence>
<feature type="compositionally biased region" description="Basic and acidic residues" evidence="1">
    <location>
        <begin position="389"/>
        <end position="404"/>
    </location>
</feature>
<accession>A0A9P3GH96</accession>
<feature type="compositionally biased region" description="Polar residues" evidence="1">
    <location>
        <begin position="13"/>
        <end position="23"/>
    </location>
</feature>
<feature type="compositionally biased region" description="Pro residues" evidence="1">
    <location>
        <begin position="166"/>
        <end position="181"/>
    </location>
</feature>
<sequence>MAPARTNGRRAQRSQGTRKQQPHQLDAQPQPQSPLPPPVQQQPPPPPPSPPVDQDDEKLFLDPMSGQPLALYIEKDVDNRDALIEQVIKYGGVVSPGYSGVMYILVDPLKDSGQNLYRQYAGKKNKMVLNAHWILHCIRDKTLHGFATQWAGCKLTGKETENAASAPPPPPPVPAPPPAQPAGPFTSAPLTSRNYPYPMYPPNVYGHPNAQPPGVQPVHPSTLPAVLPPPPHPANIQQQPNGVPPQQPPPSTSSPGQPQGAVIMAPQTVNGHPMPVTASTVDPLHPLPQQQPPRPEAHGQTPPQPPPQHAYQPYAPHTPIPQDGSAPPPGWQPAPLPPPPPHHLQHGQPPPPPPGYRYDYPREWAYPPPGSGATTPHQPPPPGAMVPHPHPEYEYQYPREHEQPHPQPQWVPGPPPEYYAQYPQHPQQYYPQEHPMPEAGPSNAPEPSREATPARGRKRHRSHPQPAPPASTLVVNRRNPPARSPTPPSRVIKSTYGGNLFTSEDVLYLKKYIDYCQEQGLVLSLREICERIAVKAPHHTFYSWRRYCNKHQIRLGGYAMELDIDDQDDMPPEGEEMPQQQPEPEPMQEEMVQDGPPIAEIPNQPPPPVPGVHPGSVAAAKQRAAGDLERTRSPTPPRALFRSTTGKGVAFTDEDVTFLVRFLEYRTRQHDGKVDMVAFWKDVANKAPHHSRASWMKFYRRHKHELEHKEGDDPLPPPPPKKMRYTKSDDVLLAKFFANRPEGTTDKVFQEFGRMHPHHPWKGWQEHHRIHKAKIDHLIGKLSTGEEIEEAEEAE</sequence>
<dbReference type="GO" id="GO:0030041">
    <property type="term" value="P:actin filament polymerization"/>
    <property type="evidence" value="ECO:0007669"/>
    <property type="project" value="TreeGrafter"/>
</dbReference>
<gene>
    <name evidence="2" type="ORF">PsYK624_110870</name>
</gene>
<feature type="compositionally biased region" description="Pro residues" evidence="1">
    <location>
        <begin position="326"/>
        <end position="355"/>
    </location>
</feature>
<feature type="region of interest" description="Disordered" evidence="1">
    <location>
        <begin position="159"/>
        <end position="190"/>
    </location>
</feature>
<dbReference type="AlphaFoldDB" id="A0A9P3GH96"/>
<evidence type="ECO:0000256" key="1">
    <source>
        <dbReference type="SAM" id="MobiDB-lite"/>
    </source>
</evidence>
<feature type="region of interest" description="Disordered" evidence="1">
    <location>
        <begin position="207"/>
        <end position="496"/>
    </location>
</feature>
<reference evidence="2 3" key="1">
    <citation type="submission" date="2021-08" db="EMBL/GenBank/DDBJ databases">
        <title>Draft Genome Sequence of Phanerochaete sordida strain YK-624.</title>
        <authorList>
            <person name="Mori T."/>
            <person name="Dohra H."/>
            <person name="Suzuki T."/>
            <person name="Kawagishi H."/>
            <person name="Hirai H."/>
        </authorList>
    </citation>
    <scope>NUCLEOTIDE SEQUENCE [LARGE SCALE GENOMIC DNA]</scope>
    <source>
        <strain evidence="2 3">YK-624</strain>
    </source>
</reference>
<feature type="compositionally biased region" description="Pro residues" evidence="1">
    <location>
        <begin position="242"/>
        <end position="252"/>
    </location>
</feature>
<feature type="compositionally biased region" description="Low complexity" evidence="1">
    <location>
        <begin position="418"/>
        <end position="433"/>
    </location>
</feature>
<dbReference type="SUPFAM" id="SSF52113">
    <property type="entry name" value="BRCT domain"/>
    <property type="match status" value="1"/>
</dbReference>
<name>A0A9P3GH96_9APHY</name>
<comment type="caution">
    <text evidence="2">The sequence shown here is derived from an EMBL/GenBank/DDBJ whole genome shotgun (WGS) entry which is preliminary data.</text>
</comment>
<dbReference type="GO" id="GO:0005884">
    <property type="term" value="C:actin filament"/>
    <property type="evidence" value="ECO:0007669"/>
    <property type="project" value="TreeGrafter"/>
</dbReference>
<feature type="region of interest" description="Disordered" evidence="1">
    <location>
        <begin position="565"/>
        <end position="644"/>
    </location>
</feature>
<dbReference type="InterPro" id="IPR036420">
    <property type="entry name" value="BRCT_dom_sf"/>
</dbReference>
<evidence type="ECO:0000313" key="3">
    <source>
        <dbReference type="Proteomes" id="UP000703269"/>
    </source>
</evidence>
<dbReference type="InterPro" id="IPR051412">
    <property type="entry name" value="Formin_Homology_Diaphanous_sf"/>
</dbReference>
<dbReference type="Proteomes" id="UP000703269">
    <property type="component" value="Unassembled WGS sequence"/>
</dbReference>
<dbReference type="PANTHER" id="PTHR45691">
    <property type="entry name" value="PROTEIN DIAPHANOUS"/>
    <property type="match status" value="1"/>
</dbReference>
<feature type="compositionally biased region" description="Low complexity" evidence="1">
    <location>
        <begin position="593"/>
        <end position="602"/>
    </location>
</feature>
<feature type="compositionally biased region" description="Pro residues" evidence="1">
    <location>
        <begin position="31"/>
        <end position="51"/>
    </location>
</feature>
<feature type="compositionally biased region" description="Pro residues" evidence="1">
    <location>
        <begin position="405"/>
        <end position="417"/>
    </location>
</feature>
<evidence type="ECO:0000313" key="2">
    <source>
        <dbReference type="EMBL" id="GJE94911.1"/>
    </source>
</evidence>